<dbReference type="InterPro" id="IPR005224">
    <property type="entry name" value="SfsA"/>
</dbReference>
<gene>
    <name evidence="1" type="primary">sfsA</name>
    <name evidence="4" type="ORF">J2S73_001993</name>
</gene>
<dbReference type="EMBL" id="JAUSUL010000002">
    <property type="protein sequence ID" value="MDQ0315536.1"/>
    <property type="molecule type" value="Genomic_DNA"/>
</dbReference>
<name>A0AAE4ARV8_9HYPH</name>
<dbReference type="CDD" id="cd22359">
    <property type="entry name" value="SfsA-like_bacterial"/>
    <property type="match status" value="1"/>
</dbReference>
<evidence type="ECO:0000313" key="5">
    <source>
        <dbReference type="Proteomes" id="UP001229244"/>
    </source>
</evidence>
<dbReference type="PANTHER" id="PTHR30545">
    <property type="entry name" value="SUGAR FERMENTATION STIMULATION PROTEIN A"/>
    <property type="match status" value="1"/>
</dbReference>
<feature type="domain" description="Sugar fermentation stimulation protein C-terminal" evidence="2">
    <location>
        <begin position="83"/>
        <end position="220"/>
    </location>
</feature>
<dbReference type="InterPro" id="IPR041465">
    <property type="entry name" value="SfsA_N"/>
</dbReference>
<dbReference type="Gene3D" id="2.40.50.580">
    <property type="match status" value="1"/>
</dbReference>
<accession>A0AAE4ARV8</accession>
<feature type="domain" description="SfsA N-terminal OB" evidence="3">
    <location>
        <begin position="13"/>
        <end position="79"/>
    </location>
</feature>
<dbReference type="GO" id="GO:0003677">
    <property type="term" value="F:DNA binding"/>
    <property type="evidence" value="ECO:0007669"/>
    <property type="project" value="InterPro"/>
</dbReference>
<sequence>MHLPAPLIPAVLLRRYKRFLADVRLEDGTEITVHCPNPGAMTGLTAEGSRVWLSLSANRARKLPHTLELMQVDGGLVGINTGHPNRVVETALAADEVPELAGYERVRREVRYGAASRIDLLLEGDGRPDCYVEIKNVHLMRAPGLAEFPDSVTARGARHLDELAAMVATGARAVMLYVVQREDCDRFALADDIDPAYAAAFERARAAGVEACVYGCSLSLTEIRLTSRLPFATAANRDIATIRERAR</sequence>
<comment type="caution">
    <text evidence="4">The sequence shown here is derived from an EMBL/GenBank/DDBJ whole genome shotgun (WGS) entry which is preliminary data.</text>
</comment>
<organism evidence="4 5">
    <name type="scientific">Amorphus orientalis</name>
    <dbReference type="NCBI Taxonomy" id="649198"/>
    <lineage>
        <taxon>Bacteria</taxon>
        <taxon>Pseudomonadati</taxon>
        <taxon>Pseudomonadota</taxon>
        <taxon>Alphaproteobacteria</taxon>
        <taxon>Hyphomicrobiales</taxon>
        <taxon>Amorphaceae</taxon>
        <taxon>Amorphus</taxon>
    </lineage>
</organism>
<dbReference type="InterPro" id="IPR040452">
    <property type="entry name" value="SfsA_C"/>
</dbReference>
<dbReference type="NCBIfam" id="TIGR00230">
    <property type="entry name" value="sfsA"/>
    <property type="match status" value="1"/>
</dbReference>
<dbReference type="Proteomes" id="UP001229244">
    <property type="component" value="Unassembled WGS sequence"/>
</dbReference>
<evidence type="ECO:0000313" key="4">
    <source>
        <dbReference type="EMBL" id="MDQ0315536.1"/>
    </source>
</evidence>
<dbReference type="AlphaFoldDB" id="A0AAE4ARV8"/>
<dbReference type="Gene3D" id="3.40.1350.60">
    <property type="match status" value="1"/>
</dbReference>
<protein>
    <recommendedName>
        <fullName evidence="1">Sugar fermentation stimulation protein homolog</fullName>
    </recommendedName>
</protein>
<dbReference type="Pfam" id="PF17746">
    <property type="entry name" value="SfsA_N"/>
    <property type="match status" value="1"/>
</dbReference>
<keyword evidence="5" id="KW-1185">Reference proteome</keyword>
<dbReference type="RefSeq" id="WP_306885363.1">
    <property type="nucleotide sequence ID" value="NZ_JAUSUL010000002.1"/>
</dbReference>
<evidence type="ECO:0000259" key="2">
    <source>
        <dbReference type="Pfam" id="PF03749"/>
    </source>
</evidence>
<proteinExistence type="inferred from homology"/>
<evidence type="ECO:0000256" key="1">
    <source>
        <dbReference type="HAMAP-Rule" id="MF_00095"/>
    </source>
</evidence>
<comment type="similarity">
    <text evidence="1">Belongs to the SfsA family.</text>
</comment>
<reference evidence="4" key="1">
    <citation type="submission" date="2023-07" db="EMBL/GenBank/DDBJ databases">
        <title>Genomic Encyclopedia of Type Strains, Phase IV (KMG-IV): sequencing the most valuable type-strain genomes for metagenomic binning, comparative biology and taxonomic classification.</title>
        <authorList>
            <person name="Goeker M."/>
        </authorList>
    </citation>
    <scope>NUCLEOTIDE SEQUENCE</scope>
    <source>
        <strain evidence="4">DSM 21202</strain>
    </source>
</reference>
<evidence type="ECO:0000259" key="3">
    <source>
        <dbReference type="Pfam" id="PF17746"/>
    </source>
</evidence>
<dbReference type="HAMAP" id="MF_00095">
    <property type="entry name" value="SfsA"/>
    <property type="match status" value="1"/>
</dbReference>
<dbReference type="PANTHER" id="PTHR30545:SF2">
    <property type="entry name" value="SUGAR FERMENTATION STIMULATION PROTEIN A"/>
    <property type="match status" value="1"/>
</dbReference>
<dbReference type="Pfam" id="PF03749">
    <property type="entry name" value="SfsA"/>
    <property type="match status" value="1"/>
</dbReference>